<feature type="transmembrane region" description="Helical" evidence="6">
    <location>
        <begin position="21"/>
        <end position="45"/>
    </location>
</feature>
<keyword evidence="3 6" id="KW-0812">Transmembrane</keyword>
<dbReference type="SUPFAM" id="SSF56281">
    <property type="entry name" value="Metallo-hydrolase/oxidoreductase"/>
    <property type="match status" value="1"/>
</dbReference>
<dbReference type="GO" id="GO:0030420">
    <property type="term" value="P:establishment of competence for transformation"/>
    <property type="evidence" value="ECO:0007669"/>
    <property type="project" value="InterPro"/>
</dbReference>
<dbReference type="InterPro" id="IPR001279">
    <property type="entry name" value="Metallo-B-lactamas"/>
</dbReference>
<keyword evidence="2" id="KW-1003">Cell membrane</keyword>
<feature type="transmembrane region" description="Helical" evidence="6">
    <location>
        <begin position="461"/>
        <end position="487"/>
    </location>
</feature>
<dbReference type="CDD" id="cd07731">
    <property type="entry name" value="ComA-like_MBL-fold"/>
    <property type="match status" value="1"/>
</dbReference>
<accession>A0A1E5HA39</accession>
<dbReference type="InterPro" id="IPR004477">
    <property type="entry name" value="ComEC_N"/>
</dbReference>
<dbReference type="PANTHER" id="PTHR30619:SF7">
    <property type="entry name" value="BETA-LACTAMASE DOMAIN PROTEIN"/>
    <property type="match status" value="1"/>
</dbReference>
<organism evidence="8 9">
    <name type="scientific">Enterococcus ureilyticus</name>
    <dbReference type="NCBI Taxonomy" id="1131292"/>
    <lineage>
        <taxon>Bacteria</taxon>
        <taxon>Bacillati</taxon>
        <taxon>Bacillota</taxon>
        <taxon>Bacilli</taxon>
        <taxon>Lactobacillales</taxon>
        <taxon>Enterococcaceae</taxon>
        <taxon>Enterococcus</taxon>
    </lineage>
</organism>
<feature type="domain" description="Metallo-beta-lactamase" evidence="7">
    <location>
        <begin position="522"/>
        <end position="731"/>
    </location>
</feature>
<dbReference type="EMBL" id="MIKC01000038">
    <property type="protein sequence ID" value="OEG21819.1"/>
    <property type="molecule type" value="Genomic_DNA"/>
</dbReference>
<keyword evidence="4 6" id="KW-1133">Transmembrane helix</keyword>
<feature type="transmembrane region" description="Helical" evidence="6">
    <location>
        <begin position="416"/>
        <end position="440"/>
    </location>
</feature>
<feature type="transmembrane region" description="Helical" evidence="6">
    <location>
        <begin position="325"/>
        <end position="344"/>
    </location>
</feature>
<name>A0A1E5HA39_9ENTE</name>
<dbReference type="InterPro" id="IPR036866">
    <property type="entry name" value="RibonucZ/Hydroxyglut_hydro"/>
</dbReference>
<sequence>MRLLQWKKHLKLINNYWIFPVLVIIGTVFLVLEPTLLTGIVWFYIISRVLYTGNKWIIGASSLCMCIMIVSCVRILRKEELEKFPETHQIIGDLSVLPDQVKIDGDRLQLEGNITISNKEKRKIVAFYRLTSEQEKQSWQKVNQPLKVNISGEFETPMSKTNLNGFDYRNYLKENGIYQTLTIEKIHKIQEEKPKFYELLAWLSSYRKKGIDHCDKTFLKETTLYLKTLIFGFKSSEFSQKEGMFSNLGILHLFSLSGMHVTFFIGRFRYIFLKCGLTLEQLFWLQLLFSIVYAGFTGFSTSVVRALLQCMLVLSNREFKWQLSALDCWSLTLMLCLFFQPYLLFSAAGQLSYGLSFFILFVYPIVRKVSNRYLQTYYFSLLLNLTIIPLVGLTFFEWQVTSSVYTFLLVPVFERFMLPVLSISLLSSFLLKATFIIDTLEIYFSVQQSFFEWLSQNTTHTIVTGVFSPILFLVMLSLMLLFLHMLLNQSKQVYLVGIALFLLMYSKYVSPNGTIAFIDVGQGDSIFIQTPFHQENILIDTGGKLDYKKEKWATKTKQTSNADYSVIPYLKSKGVKYLDKVLITHGHIDHFGDLVAINEKIPIRSIYFPVGTDKKIAFFSMIEYLKKSGTKCYPILIGDSVSDHIPLKTLAPDHLGTGENKDSMVVYTKVAGRGFLFTGDLEKEGEEQLVKQFPSLKVDVLKVGHHGSKTSSTPLFIQSIEPKESIISCGRNNRFNHPHKETIETLKQFKIKQFQTNKNGMIYYEWTPFSDMSPAKTILKED</sequence>
<dbReference type="GO" id="GO:0005886">
    <property type="term" value="C:plasma membrane"/>
    <property type="evidence" value="ECO:0007669"/>
    <property type="project" value="UniProtKB-SubCell"/>
</dbReference>
<dbReference type="Gene3D" id="3.60.15.10">
    <property type="entry name" value="Ribonuclease Z/Hydroxyacylglutathione hydrolase-like"/>
    <property type="match status" value="1"/>
</dbReference>
<protein>
    <submittedName>
        <fullName evidence="8">DNA internalization-related competence protein ComEC/Rec2</fullName>
    </submittedName>
</protein>
<dbReference type="NCBIfam" id="TIGR00360">
    <property type="entry name" value="ComEC_N-term"/>
    <property type="match status" value="1"/>
</dbReference>
<feature type="transmembrane region" description="Helical" evidence="6">
    <location>
        <begin position="248"/>
        <end position="270"/>
    </location>
</feature>
<dbReference type="InterPro" id="IPR025405">
    <property type="entry name" value="DUF4131"/>
</dbReference>
<comment type="subcellular location">
    <subcellularLocation>
        <location evidence="1">Cell membrane</location>
        <topology evidence="1">Multi-pass membrane protein</topology>
    </subcellularLocation>
</comment>
<dbReference type="InterPro" id="IPR035681">
    <property type="entry name" value="ComA-like_MBL"/>
</dbReference>
<dbReference type="InterPro" id="IPR004797">
    <property type="entry name" value="Competence_ComEC/Rec2"/>
</dbReference>
<dbReference type="OrthoDB" id="9761531at2"/>
<evidence type="ECO:0000313" key="8">
    <source>
        <dbReference type="EMBL" id="OEG21819.1"/>
    </source>
</evidence>
<dbReference type="Pfam" id="PF03772">
    <property type="entry name" value="Competence"/>
    <property type="match status" value="1"/>
</dbReference>
<evidence type="ECO:0000256" key="6">
    <source>
        <dbReference type="SAM" id="Phobius"/>
    </source>
</evidence>
<gene>
    <name evidence="8" type="ORF">BCR24_05920</name>
</gene>
<evidence type="ECO:0000256" key="2">
    <source>
        <dbReference type="ARBA" id="ARBA00022475"/>
    </source>
</evidence>
<dbReference type="SMART" id="SM00849">
    <property type="entry name" value="Lactamase_B"/>
    <property type="match status" value="1"/>
</dbReference>
<evidence type="ECO:0000256" key="3">
    <source>
        <dbReference type="ARBA" id="ARBA00022692"/>
    </source>
</evidence>
<keyword evidence="5 6" id="KW-0472">Membrane</keyword>
<feature type="transmembrane region" description="Helical" evidence="6">
    <location>
        <begin position="282"/>
        <end position="304"/>
    </location>
</feature>
<reference evidence="9" key="1">
    <citation type="submission" date="2016-09" db="EMBL/GenBank/DDBJ databases">
        <authorList>
            <person name="Gulvik C.A."/>
        </authorList>
    </citation>
    <scope>NUCLEOTIDE SEQUENCE [LARGE SCALE GENOMIC DNA]</scope>
    <source>
        <strain evidence="9">LMG 26676</strain>
    </source>
</reference>
<dbReference type="Pfam" id="PF00753">
    <property type="entry name" value="Lactamase_B"/>
    <property type="match status" value="1"/>
</dbReference>
<feature type="transmembrane region" description="Helical" evidence="6">
    <location>
        <begin position="57"/>
        <end position="76"/>
    </location>
</feature>
<evidence type="ECO:0000256" key="1">
    <source>
        <dbReference type="ARBA" id="ARBA00004651"/>
    </source>
</evidence>
<dbReference type="STRING" id="1131292.BCR24_05920"/>
<dbReference type="PANTHER" id="PTHR30619">
    <property type="entry name" value="DNA INTERNALIZATION/COMPETENCE PROTEIN COMEC/REC2"/>
    <property type="match status" value="1"/>
</dbReference>
<keyword evidence="9" id="KW-1185">Reference proteome</keyword>
<dbReference type="InterPro" id="IPR052159">
    <property type="entry name" value="Competence_DNA_uptake"/>
</dbReference>
<evidence type="ECO:0000256" key="4">
    <source>
        <dbReference type="ARBA" id="ARBA00022989"/>
    </source>
</evidence>
<dbReference type="Pfam" id="PF13567">
    <property type="entry name" value="DUF4131"/>
    <property type="match status" value="1"/>
</dbReference>
<comment type="caution">
    <text evidence="8">The sequence shown here is derived from an EMBL/GenBank/DDBJ whole genome shotgun (WGS) entry which is preliminary data.</text>
</comment>
<proteinExistence type="predicted"/>
<dbReference type="Proteomes" id="UP000094469">
    <property type="component" value="Unassembled WGS sequence"/>
</dbReference>
<feature type="transmembrane region" description="Helical" evidence="6">
    <location>
        <begin position="350"/>
        <end position="366"/>
    </location>
</feature>
<feature type="transmembrane region" description="Helical" evidence="6">
    <location>
        <begin position="378"/>
        <end position="396"/>
    </location>
</feature>
<evidence type="ECO:0000256" key="5">
    <source>
        <dbReference type="ARBA" id="ARBA00023136"/>
    </source>
</evidence>
<evidence type="ECO:0000259" key="7">
    <source>
        <dbReference type="SMART" id="SM00849"/>
    </source>
</evidence>
<dbReference type="AlphaFoldDB" id="A0A1E5HA39"/>
<evidence type="ECO:0000313" key="9">
    <source>
        <dbReference type="Proteomes" id="UP000094469"/>
    </source>
</evidence>
<dbReference type="NCBIfam" id="TIGR00361">
    <property type="entry name" value="ComEC_Rec2"/>
    <property type="match status" value="1"/>
</dbReference>